<dbReference type="RefSeq" id="WP_043774989.1">
    <property type="nucleotide sequence ID" value="NZ_JAME01000061.1"/>
</dbReference>
<dbReference type="PANTHER" id="PTHR36933:SF1">
    <property type="entry name" value="SLL0788 PROTEIN"/>
    <property type="match status" value="1"/>
</dbReference>
<feature type="compositionally biased region" description="Basic and acidic residues" evidence="1">
    <location>
        <begin position="55"/>
        <end position="75"/>
    </location>
</feature>
<protein>
    <recommendedName>
        <fullName evidence="3">DUF305 domain-containing protein</fullName>
    </recommendedName>
</protein>
<sequence length="160" mass="16767">MRTVTGKILSAAALTIVLAGGIAGASAANEHGHGHGKMPHDEMMDHGGMMQHGGTAEKEADEHGSHAAGQDRADEPASTAAYRAANLAMHSAMDIEFTGDADIDFARGMIGHHQGAIDMARIVLDHGSDPDLRQLAEDIIAAQEAEIAFLEAWIADHADE</sequence>
<evidence type="ECO:0000256" key="2">
    <source>
        <dbReference type="SAM" id="SignalP"/>
    </source>
</evidence>
<dbReference type="STRING" id="1449351.RISW2_20520"/>
<evidence type="ECO:0000313" key="4">
    <source>
        <dbReference type="EMBL" id="ETX26719.1"/>
    </source>
</evidence>
<feature type="region of interest" description="Disordered" evidence="1">
    <location>
        <begin position="45"/>
        <end position="78"/>
    </location>
</feature>
<feature type="chain" id="PRO_5004978509" description="DUF305 domain-containing protein" evidence="2">
    <location>
        <begin position="28"/>
        <end position="160"/>
    </location>
</feature>
<dbReference type="AlphaFoldDB" id="X7F3T3"/>
<gene>
    <name evidence="4" type="ORF">RISW2_20520</name>
</gene>
<evidence type="ECO:0000313" key="5">
    <source>
        <dbReference type="Proteomes" id="UP000023430"/>
    </source>
</evidence>
<proteinExistence type="predicted"/>
<dbReference type="PATRIC" id="fig|1449351.3.peg.4380"/>
<feature type="signal peptide" evidence="2">
    <location>
        <begin position="1"/>
        <end position="27"/>
    </location>
</feature>
<dbReference type="InterPro" id="IPR012347">
    <property type="entry name" value="Ferritin-like"/>
</dbReference>
<comment type="caution">
    <text evidence="4">The sequence shown here is derived from an EMBL/GenBank/DDBJ whole genome shotgun (WGS) entry which is preliminary data.</text>
</comment>
<accession>X7F3T3</accession>
<evidence type="ECO:0000259" key="3">
    <source>
        <dbReference type="Pfam" id="PF03713"/>
    </source>
</evidence>
<dbReference type="InterPro" id="IPR005183">
    <property type="entry name" value="DUF305_CopM-like"/>
</dbReference>
<name>X7F3T3_9RHOB</name>
<evidence type="ECO:0000256" key="1">
    <source>
        <dbReference type="SAM" id="MobiDB-lite"/>
    </source>
</evidence>
<feature type="domain" description="DUF305" evidence="3">
    <location>
        <begin position="57"/>
        <end position="153"/>
    </location>
</feature>
<dbReference type="Pfam" id="PF03713">
    <property type="entry name" value="DUF305"/>
    <property type="match status" value="1"/>
</dbReference>
<dbReference type="Proteomes" id="UP000023430">
    <property type="component" value="Unassembled WGS sequence"/>
</dbReference>
<dbReference type="eggNOG" id="COG3544">
    <property type="taxonomic scope" value="Bacteria"/>
</dbReference>
<reference evidence="4 5" key="1">
    <citation type="submission" date="2014-01" db="EMBL/GenBank/DDBJ databases">
        <title>Roseivivax isoporae LMG 25204 Genome Sequencing.</title>
        <authorList>
            <person name="Lai Q."/>
            <person name="Li G."/>
            <person name="Shao Z."/>
        </authorList>
    </citation>
    <scope>NUCLEOTIDE SEQUENCE [LARGE SCALE GENOMIC DNA]</scope>
    <source>
        <strain evidence="4 5">LMG 25204</strain>
    </source>
</reference>
<keyword evidence="2" id="KW-0732">Signal</keyword>
<dbReference type="EMBL" id="JAME01000061">
    <property type="protein sequence ID" value="ETX26719.1"/>
    <property type="molecule type" value="Genomic_DNA"/>
</dbReference>
<dbReference type="PANTHER" id="PTHR36933">
    <property type="entry name" value="SLL0788 PROTEIN"/>
    <property type="match status" value="1"/>
</dbReference>
<dbReference type="Gene3D" id="1.20.1260.10">
    <property type="match status" value="1"/>
</dbReference>
<organism evidence="4 5">
    <name type="scientific">Roseivivax isoporae LMG 25204</name>
    <dbReference type="NCBI Taxonomy" id="1449351"/>
    <lineage>
        <taxon>Bacteria</taxon>
        <taxon>Pseudomonadati</taxon>
        <taxon>Pseudomonadota</taxon>
        <taxon>Alphaproteobacteria</taxon>
        <taxon>Rhodobacterales</taxon>
        <taxon>Roseobacteraceae</taxon>
        <taxon>Roseivivax</taxon>
    </lineage>
</organism>
<keyword evidence="5" id="KW-1185">Reference proteome</keyword>